<dbReference type="Proteomes" id="UP001211872">
    <property type="component" value="Chromosome"/>
</dbReference>
<evidence type="ECO:0000256" key="2">
    <source>
        <dbReference type="SAM" id="Phobius"/>
    </source>
</evidence>
<accession>A0ABY7PQM0</accession>
<reference evidence="3 4" key="1">
    <citation type="journal article" date="2011" name="Int. J. Syst. Evol. Microbiol.">
        <title>Hymenobacter yonginensis sp. nov., isolated from a mesotrophic artificial lake.</title>
        <authorList>
            <person name="Joung Y."/>
            <person name="Cho S.H."/>
            <person name="Kim H."/>
            <person name="Kim S.B."/>
            <person name="Joh K."/>
        </authorList>
    </citation>
    <scope>NUCLEOTIDE SEQUENCE [LARGE SCALE GENOMIC DNA]</scope>
    <source>
        <strain evidence="3 4">KCTC 22745</strain>
    </source>
</reference>
<evidence type="ECO:0000313" key="3">
    <source>
        <dbReference type="EMBL" id="WBO85229.1"/>
    </source>
</evidence>
<name>A0ABY7PQM0_9BACT</name>
<keyword evidence="2" id="KW-0812">Transmembrane</keyword>
<keyword evidence="2" id="KW-0472">Membrane</keyword>
<feature type="transmembrane region" description="Helical" evidence="2">
    <location>
        <begin position="44"/>
        <end position="62"/>
    </location>
</feature>
<dbReference type="EMBL" id="CP115396">
    <property type="protein sequence ID" value="WBO85229.1"/>
    <property type="molecule type" value="Genomic_DNA"/>
</dbReference>
<organism evidence="3 4">
    <name type="scientific">Hymenobacter yonginensis</name>
    <dbReference type="NCBI Taxonomy" id="748197"/>
    <lineage>
        <taxon>Bacteria</taxon>
        <taxon>Pseudomonadati</taxon>
        <taxon>Bacteroidota</taxon>
        <taxon>Cytophagia</taxon>
        <taxon>Cytophagales</taxon>
        <taxon>Hymenobacteraceae</taxon>
        <taxon>Hymenobacter</taxon>
    </lineage>
</organism>
<dbReference type="RefSeq" id="WP_270127826.1">
    <property type="nucleotide sequence ID" value="NZ_CP115396.1"/>
</dbReference>
<evidence type="ECO:0000256" key="1">
    <source>
        <dbReference type="SAM" id="MobiDB-lite"/>
    </source>
</evidence>
<feature type="compositionally biased region" description="Gly residues" evidence="1">
    <location>
        <begin position="134"/>
        <end position="144"/>
    </location>
</feature>
<gene>
    <name evidence="3" type="ORF">O9Z63_03070</name>
</gene>
<keyword evidence="4" id="KW-1185">Reference proteome</keyword>
<feature type="transmembrane region" description="Helical" evidence="2">
    <location>
        <begin position="12"/>
        <end position="37"/>
    </location>
</feature>
<protein>
    <submittedName>
        <fullName evidence="3">Uncharacterized protein</fullName>
    </submittedName>
</protein>
<feature type="transmembrane region" description="Helical" evidence="2">
    <location>
        <begin position="68"/>
        <end position="87"/>
    </location>
</feature>
<evidence type="ECO:0000313" key="4">
    <source>
        <dbReference type="Proteomes" id="UP001211872"/>
    </source>
</evidence>
<sequence length="206" mass="21196">MGATFLLEYALLAIRTAIFNIPIVGWIAAAIAGFVALYQSSSTFRAVLAGIGSVLLSLWDSIKLLGLAIANIFNPAAFAANMARFVVAVRNLDIKGSFNKGYDDSMAASKAAEATGGPKKSVLSPFNAPPPAPGGGGSGGGKLKGGLKAVTDGGRQVRNVMVTINGGLVKDVKIITSTNQASKAELEDFIKETLIRAVSGAEQALQ</sequence>
<feature type="region of interest" description="Disordered" evidence="1">
    <location>
        <begin position="116"/>
        <end position="145"/>
    </location>
</feature>
<proteinExistence type="predicted"/>
<keyword evidence="2" id="KW-1133">Transmembrane helix</keyword>